<proteinExistence type="inferred from homology"/>
<keyword evidence="4 7" id="KW-0067">ATP-binding</keyword>
<dbReference type="PROSITE" id="PS00211">
    <property type="entry name" value="ABC_TRANSPORTER_1"/>
    <property type="match status" value="1"/>
</dbReference>
<dbReference type="GO" id="GO:0005524">
    <property type="term" value="F:ATP binding"/>
    <property type="evidence" value="ECO:0007669"/>
    <property type="project" value="UniProtKB-KW"/>
</dbReference>
<evidence type="ECO:0000259" key="6">
    <source>
        <dbReference type="PROSITE" id="PS50893"/>
    </source>
</evidence>
<evidence type="ECO:0000256" key="3">
    <source>
        <dbReference type="ARBA" id="ARBA00022741"/>
    </source>
</evidence>
<dbReference type="InterPro" id="IPR017871">
    <property type="entry name" value="ABC_transporter-like_CS"/>
</dbReference>
<gene>
    <name evidence="7" type="ORF">LNKW23_23220</name>
</gene>
<comment type="similarity">
    <text evidence="1">Belongs to the ABC transporter superfamily.</text>
</comment>
<reference evidence="7 8" key="1">
    <citation type="submission" date="2023-04" db="EMBL/GenBank/DDBJ databases">
        <title>Marinoamorphus aggregata gen. nov., sp. Nov., isolate from tissue of brittle star Ophioplocus japonicus.</title>
        <authorList>
            <person name="Kawano K."/>
            <person name="Sawayama S."/>
            <person name="Nakagawa S."/>
        </authorList>
    </citation>
    <scope>NUCLEOTIDE SEQUENCE [LARGE SCALE GENOMIC DNA]</scope>
    <source>
        <strain evidence="7 8">NKW23</strain>
    </source>
</reference>
<keyword evidence="2" id="KW-0813">Transport</keyword>
<dbReference type="SMART" id="SM00382">
    <property type="entry name" value="AAA"/>
    <property type="match status" value="1"/>
</dbReference>
<dbReference type="EMBL" id="BSYI01000016">
    <property type="protein sequence ID" value="GMG83109.1"/>
    <property type="molecule type" value="Genomic_DNA"/>
</dbReference>
<evidence type="ECO:0000256" key="4">
    <source>
        <dbReference type="ARBA" id="ARBA00022840"/>
    </source>
</evidence>
<organism evidence="7 8">
    <name type="scientific">Paralimibaculum aggregatum</name>
    <dbReference type="NCBI Taxonomy" id="3036245"/>
    <lineage>
        <taxon>Bacteria</taxon>
        <taxon>Pseudomonadati</taxon>
        <taxon>Pseudomonadota</taxon>
        <taxon>Alphaproteobacteria</taxon>
        <taxon>Rhodobacterales</taxon>
        <taxon>Paracoccaceae</taxon>
        <taxon>Paralimibaculum</taxon>
    </lineage>
</organism>
<dbReference type="Gene3D" id="3.40.50.300">
    <property type="entry name" value="P-loop containing nucleotide triphosphate hydrolases"/>
    <property type="match status" value="1"/>
</dbReference>
<keyword evidence="8" id="KW-1185">Reference proteome</keyword>
<dbReference type="InterPro" id="IPR052156">
    <property type="entry name" value="BCAA_Transport_ATP-bd_LivF"/>
</dbReference>
<keyword evidence="5" id="KW-0029">Amino-acid transport</keyword>
<accession>A0ABQ6LLD1</accession>
<dbReference type="CDD" id="cd03224">
    <property type="entry name" value="ABC_TM1139_LivF_branched"/>
    <property type="match status" value="1"/>
</dbReference>
<dbReference type="InterPro" id="IPR003439">
    <property type="entry name" value="ABC_transporter-like_ATP-bd"/>
</dbReference>
<name>A0ABQ6LLD1_9RHOB</name>
<dbReference type="RefSeq" id="WP_285671906.1">
    <property type="nucleotide sequence ID" value="NZ_BSYI01000016.1"/>
</dbReference>
<evidence type="ECO:0000313" key="7">
    <source>
        <dbReference type="EMBL" id="GMG83109.1"/>
    </source>
</evidence>
<dbReference type="SUPFAM" id="SSF52540">
    <property type="entry name" value="P-loop containing nucleoside triphosphate hydrolases"/>
    <property type="match status" value="1"/>
</dbReference>
<dbReference type="Proteomes" id="UP001239909">
    <property type="component" value="Unassembled WGS sequence"/>
</dbReference>
<feature type="domain" description="ABC transporter" evidence="6">
    <location>
        <begin position="2"/>
        <end position="234"/>
    </location>
</feature>
<comment type="caution">
    <text evidence="7">The sequence shown here is derived from an EMBL/GenBank/DDBJ whole genome shotgun (WGS) entry which is preliminary data.</text>
</comment>
<dbReference type="PROSITE" id="PS50893">
    <property type="entry name" value="ABC_TRANSPORTER_2"/>
    <property type="match status" value="1"/>
</dbReference>
<dbReference type="InterPro" id="IPR027417">
    <property type="entry name" value="P-loop_NTPase"/>
</dbReference>
<dbReference type="PANTHER" id="PTHR43820">
    <property type="entry name" value="HIGH-AFFINITY BRANCHED-CHAIN AMINO ACID TRANSPORT ATP-BINDING PROTEIN LIVF"/>
    <property type="match status" value="1"/>
</dbReference>
<keyword evidence="3" id="KW-0547">Nucleotide-binding</keyword>
<sequence>MLSLNDIWVHYGPVAAVKGISLEVEENEIVTLIGANGAGKTTTMRTITGLHHPTSGEVRFCGERIDRLDPEKINALGIAMVPEGRRVFPQMTVMENLEMGAYLRSDTAGMKRDIEEIFGYFPILEERQKQLAGTMSGGQQQMVAMARALMSGPRLLLLDEPSLGLSPIMSQQIAKIIKALHQAGRTIVLVEQNARLALLLAKHAYVMETGSIAFHGLAEDLRDDPKIRETYLGV</sequence>
<evidence type="ECO:0000256" key="1">
    <source>
        <dbReference type="ARBA" id="ARBA00005417"/>
    </source>
</evidence>
<evidence type="ECO:0000256" key="5">
    <source>
        <dbReference type="ARBA" id="ARBA00022970"/>
    </source>
</evidence>
<dbReference type="Pfam" id="PF00005">
    <property type="entry name" value="ABC_tran"/>
    <property type="match status" value="1"/>
</dbReference>
<evidence type="ECO:0000256" key="2">
    <source>
        <dbReference type="ARBA" id="ARBA00022448"/>
    </source>
</evidence>
<evidence type="ECO:0000313" key="8">
    <source>
        <dbReference type="Proteomes" id="UP001239909"/>
    </source>
</evidence>
<protein>
    <submittedName>
        <fullName evidence="7">ABC transporter ATP-binding protein</fullName>
    </submittedName>
</protein>
<dbReference type="PANTHER" id="PTHR43820:SF4">
    <property type="entry name" value="HIGH-AFFINITY BRANCHED-CHAIN AMINO ACID TRANSPORT ATP-BINDING PROTEIN LIVF"/>
    <property type="match status" value="1"/>
</dbReference>
<dbReference type="InterPro" id="IPR003593">
    <property type="entry name" value="AAA+_ATPase"/>
</dbReference>